<evidence type="ECO:0000313" key="1">
    <source>
        <dbReference type="EMBL" id="PWB03651.1"/>
    </source>
</evidence>
<sequence length="102" mass="11573">MIIINTTFHVERSIENNFCKWVRDEYVPSALASGILSEPGFSRILIEVQEDCSSFAVSFKTESIEDAVTWHDGHGAALRQSLHTKFGEKALFFSTYMDEQPL</sequence>
<dbReference type="Pfam" id="PF14114">
    <property type="entry name" value="DUF4286"/>
    <property type="match status" value="1"/>
</dbReference>
<dbReference type="Proteomes" id="UP000244905">
    <property type="component" value="Unassembled WGS sequence"/>
</dbReference>
<organism evidence="1 2">
    <name type="scientific">Duncaniella muris</name>
    <dbReference type="NCBI Taxonomy" id="2094150"/>
    <lineage>
        <taxon>Bacteria</taxon>
        <taxon>Pseudomonadati</taxon>
        <taxon>Bacteroidota</taxon>
        <taxon>Bacteroidia</taxon>
        <taxon>Bacteroidales</taxon>
        <taxon>Muribaculaceae</taxon>
        <taxon>Duncaniella</taxon>
    </lineage>
</organism>
<dbReference type="RefSeq" id="WP_107031433.1">
    <property type="nucleotide sequence ID" value="NZ_CAJSYL010000017.1"/>
</dbReference>
<evidence type="ECO:0000313" key="2">
    <source>
        <dbReference type="Proteomes" id="UP000244905"/>
    </source>
</evidence>
<keyword evidence="2" id="KW-1185">Reference proteome</keyword>
<dbReference type="EMBL" id="PUEC01000004">
    <property type="protein sequence ID" value="PWB03651.1"/>
    <property type="molecule type" value="Genomic_DNA"/>
</dbReference>
<dbReference type="AlphaFoldDB" id="A0A2V1IRY6"/>
<name>A0A2V1IRY6_9BACT</name>
<dbReference type="InterPro" id="IPR025563">
    <property type="entry name" value="DUF4286"/>
</dbReference>
<dbReference type="GeneID" id="97805011"/>
<reference evidence="2" key="1">
    <citation type="submission" date="2018-02" db="EMBL/GenBank/DDBJ databases">
        <authorList>
            <person name="Clavel T."/>
            <person name="Strowig T."/>
        </authorList>
    </citation>
    <scope>NUCLEOTIDE SEQUENCE [LARGE SCALE GENOMIC DNA]</scope>
    <source>
        <strain evidence="2">DSM 103720</strain>
    </source>
</reference>
<comment type="caution">
    <text evidence="1">The sequence shown here is derived from an EMBL/GenBank/DDBJ whole genome shotgun (WGS) entry which is preliminary data.</text>
</comment>
<proteinExistence type="predicted"/>
<accession>A0A2V1IRY6</accession>
<gene>
    <name evidence="1" type="ORF">C5O23_02765</name>
</gene>
<protein>
    <submittedName>
        <fullName evidence="1">DUF4286 domain-containing protein</fullName>
    </submittedName>
</protein>